<organism evidence="2 3">
    <name type="scientific">Rosa chinensis</name>
    <name type="common">China rose</name>
    <dbReference type="NCBI Taxonomy" id="74649"/>
    <lineage>
        <taxon>Eukaryota</taxon>
        <taxon>Viridiplantae</taxon>
        <taxon>Streptophyta</taxon>
        <taxon>Embryophyta</taxon>
        <taxon>Tracheophyta</taxon>
        <taxon>Spermatophyta</taxon>
        <taxon>Magnoliopsida</taxon>
        <taxon>eudicotyledons</taxon>
        <taxon>Gunneridae</taxon>
        <taxon>Pentapetalae</taxon>
        <taxon>rosids</taxon>
        <taxon>fabids</taxon>
        <taxon>Rosales</taxon>
        <taxon>Rosaceae</taxon>
        <taxon>Rosoideae</taxon>
        <taxon>Rosoideae incertae sedis</taxon>
        <taxon>Rosa</taxon>
    </lineage>
</organism>
<keyword evidence="1" id="KW-0812">Transmembrane</keyword>
<gene>
    <name evidence="2" type="ORF">RchiOBHm_Chr1g0320701</name>
</gene>
<evidence type="ECO:0000256" key="1">
    <source>
        <dbReference type="SAM" id="Phobius"/>
    </source>
</evidence>
<keyword evidence="1" id="KW-1133">Transmembrane helix</keyword>
<accession>A0A2P6S8T0</accession>
<dbReference type="Proteomes" id="UP000238479">
    <property type="component" value="Chromosome 1"/>
</dbReference>
<name>A0A2P6S8T0_ROSCH</name>
<keyword evidence="3" id="KW-1185">Reference proteome</keyword>
<sequence>MGFGWAQILFTSLFFYLSILISSRPHTKLFFPIFGKHMNKALLLGFVKCTTPIFKSSKILHQMSWAWTE</sequence>
<evidence type="ECO:0000313" key="3">
    <source>
        <dbReference type="Proteomes" id="UP000238479"/>
    </source>
</evidence>
<feature type="transmembrane region" description="Helical" evidence="1">
    <location>
        <begin position="6"/>
        <end position="23"/>
    </location>
</feature>
<dbReference type="Gramene" id="PRQ55082">
    <property type="protein sequence ID" value="PRQ55082"/>
    <property type="gene ID" value="RchiOBHm_Chr1g0320701"/>
</dbReference>
<keyword evidence="1" id="KW-0472">Membrane</keyword>
<comment type="caution">
    <text evidence="2">The sequence shown here is derived from an EMBL/GenBank/DDBJ whole genome shotgun (WGS) entry which is preliminary data.</text>
</comment>
<dbReference type="AlphaFoldDB" id="A0A2P6S8T0"/>
<proteinExistence type="predicted"/>
<reference evidence="2 3" key="1">
    <citation type="journal article" date="2018" name="Nat. Genet.">
        <title>The Rosa genome provides new insights in the design of modern roses.</title>
        <authorList>
            <person name="Bendahmane M."/>
        </authorList>
    </citation>
    <scope>NUCLEOTIDE SEQUENCE [LARGE SCALE GENOMIC DNA]</scope>
    <source>
        <strain evidence="3">cv. Old Blush</strain>
    </source>
</reference>
<dbReference type="EMBL" id="PDCK01000039">
    <property type="protein sequence ID" value="PRQ55082.1"/>
    <property type="molecule type" value="Genomic_DNA"/>
</dbReference>
<protein>
    <submittedName>
        <fullName evidence="2">Uncharacterized protein</fullName>
    </submittedName>
</protein>
<evidence type="ECO:0000313" key="2">
    <source>
        <dbReference type="EMBL" id="PRQ55082.1"/>
    </source>
</evidence>